<sequence>MGCVGGVAGDAGRARISRASTLLVFVRFVRHLGFGFVRECGELGFPPRLARLRRDPIIHQKIHRSRRIREAVLELVYFVVWERSGCGLSMHASSGLGEHILGGFATRICHGDARAIREQEWIASAFCDGMNNKLQSTIQSWKPCAHPVADAAAFYSIFKAEVLIVDYDGTMNVDKIFRGPFLLITMHGPQGAKGLFDGNSKLPAAKVAQRIHRTTPAAIASFGVWAIWLLSPDTLLGLRDQAEWATTLFRFWVDVLQAQNSLGQTTSVRPPRPDHLGQPSSSFNAMDEAFRAATQRHEDFPIPGPSESRRVSGLLHERESHERSPPAPAPHQPHDGERRVVRRSH</sequence>
<evidence type="ECO:0000313" key="2">
    <source>
        <dbReference type="EMBL" id="KAJ7220642.1"/>
    </source>
</evidence>
<feature type="region of interest" description="Disordered" evidence="1">
    <location>
        <begin position="296"/>
        <end position="345"/>
    </location>
</feature>
<evidence type="ECO:0000256" key="1">
    <source>
        <dbReference type="SAM" id="MobiDB-lite"/>
    </source>
</evidence>
<feature type="region of interest" description="Disordered" evidence="1">
    <location>
        <begin position="263"/>
        <end position="282"/>
    </location>
</feature>
<protein>
    <submittedName>
        <fullName evidence="2">Uncharacterized protein</fullName>
    </submittedName>
</protein>
<proteinExistence type="predicted"/>
<evidence type="ECO:0000313" key="3">
    <source>
        <dbReference type="Proteomes" id="UP001219525"/>
    </source>
</evidence>
<gene>
    <name evidence="2" type="ORF">GGX14DRAFT_675469</name>
</gene>
<dbReference type="Proteomes" id="UP001219525">
    <property type="component" value="Unassembled WGS sequence"/>
</dbReference>
<dbReference type="AlphaFoldDB" id="A0AAD6VRM3"/>
<keyword evidence="3" id="KW-1185">Reference proteome</keyword>
<feature type="compositionally biased region" description="Basic and acidic residues" evidence="1">
    <location>
        <begin position="307"/>
        <end position="324"/>
    </location>
</feature>
<name>A0AAD6VRM3_9AGAR</name>
<dbReference type="EMBL" id="JARJCW010000009">
    <property type="protein sequence ID" value="KAJ7220642.1"/>
    <property type="molecule type" value="Genomic_DNA"/>
</dbReference>
<accession>A0AAD6VRM3</accession>
<organism evidence="2 3">
    <name type="scientific">Mycena pura</name>
    <dbReference type="NCBI Taxonomy" id="153505"/>
    <lineage>
        <taxon>Eukaryota</taxon>
        <taxon>Fungi</taxon>
        <taxon>Dikarya</taxon>
        <taxon>Basidiomycota</taxon>
        <taxon>Agaricomycotina</taxon>
        <taxon>Agaricomycetes</taxon>
        <taxon>Agaricomycetidae</taxon>
        <taxon>Agaricales</taxon>
        <taxon>Marasmiineae</taxon>
        <taxon>Mycenaceae</taxon>
        <taxon>Mycena</taxon>
    </lineage>
</organism>
<comment type="caution">
    <text evidence="2">The sequence shown here is derived from an EMBL/GenBank/DDBJ whole genome shotgun (WGS) entry which is preliminary data.</text>
</comment>
<reference evidence="2" key="1">
    <citation type="submission" date="2023-03" db="EMBL/GenBank/DDBJ databases">
        <title>Massive genome expansion in bonnet fungi (Mycena s.s.) driven by repeated elements and novel gene families across ecological guilds.</title>
        <authorList>
            <consortium name="Lawrence Berkeley National Laboratory"/>
            <person name="Harder C.B."/>
            <person name="Miyauchi S."/>
            <person name="Viragh M."/>
            <person name="Kuo A."/>
            <person name="Thoen E."/>
            <person name="Andreopoulos B."/>
            <person name="Lu D."/>
            <person name="Skrede I."/>
            <person name="Drula E."/>
            <person name="Henrissat B."/>
            <person name="Morin E."/>
            <person name="Kohler A."/>
            <person name="Barry K."/>
            <person name="LaButti K."/>
            <person name="Morin E."/>
            <person name="Salamov A."/>
            <person name="Lipzen A."/>
            <person name="Mereny Z."/>
            <person name="Hegedus B."/>
            <person name="Baldrian P."/>
            <person name="Stursova M."/>
            <person name="Weitz H."/>
            <person name="Taylor A."/>
            <person name="Grigoriev I.V."/>
            <person name="Nagy L.G."/>
            <person name="Martin F."/>
            <person name="Kauserud H."/>
        </authorList>
    </citation>
    <scope>NUCLEOTIDE SEQUENCE</scope>
    <source>
        <strain evidence="2">9144</strain>
    </source>
</reference>